<keyword evidence="3" id="KW-1185">Reference proteome</keyword>
<comment type="caution">
    <text evidence="2">The sequence shown here is derived from an EMBL/GenBank/DDBJ whole genome shotgun (WGS) entry which is preliminary data.</text>
</comment>
<feature type="region of interest" description="Disordered" evidence="1">
    <location>
        <begin position="1"/>
        <end position="50"/>
    </location>
</feature>
<dbReference type="RefSeq" id="WP_344988554.1">
    <property type="nucleotide sequence ID" value="NZ_BAAAXV010000002.1"/>
</dbReference>
<dbReference type="Gene3D" id="1.25.40.10">
    <property type="entry name" value="Tetratricopeptide repeat domain"/>
    <property type="match status" value="1"/>
</dbReference>
<dbReference type="EMBL" id="JBHMBW010000047">
    <property type="protein sequence ID" value="MFB9628551.1"/>
    <property type="molecule type" value="Genomic_DNA"/>
</dbReference>
<name>A0ABV5SA28_9ACTN</name>
<dbReference type="Proteomes" id="UP001589532">
    <property type="component" value="Unassembled WGS sequence"/>
</dbReference>
<reference evidence="2 3" key="1">
    <citation type="submission" date="2024-09" db="EMBL/GenBank/DDBJ databases">
        <authorList>
            <person name="Sun Q."/>
            <person name="Mori K."/>
        </authorList>
    </citation>
    <scope>NUCLEOTIDE SEQUENCE [LARGE SCALE GENOMIC DNA]</scope>
    <source>
        <strain evidence="2 3">JCM 3143</strain>
    </source>
</reference>
<proteinExistence type="predicted"/>
<accession>A0ABV5SA28</accession>
<sequence length="112" mass="12279">MTEDPGDTGGLGIAHDTLADSYRRRPAAPGGRGVPASDPTPARGRIHHGHPPCSHWWLGHTLHDLGRHEEARESWRESLDLLREASLLAPIEGTDYLAQPVPDTPESIRNQL</sequence>
<evidence type="ECO:0000313" key="3">
    <source>
        <dbReference type="Proteomes" id="UP001589532"/>
    </source>
</evidence>
<evidence type="ECO:0000313" key="2">
    <source>
        <dbReference type="EMBL" id="MFB9628551.1"/>
    </source>
</evidence>
<gene>
    <name evidence="2" type="ORF">ACFFSA_36205</name>
</gene>
<dbReference type="InterPro" id="IPR011990">
    <property type="entry name" value="TPR-like_helical_dom_sf"/>
</dbReference>
<evidence type="ECO:0000256" key="1">
    <source>
        <dbReference type="SAM" id="MobiDB-lite"/>
    </source>
</evidence>
<protein>
    <submittedName>
        <fullName evidence="2">Tetratricopeptide repeat protein</fullName>
    </submittedName>
</protein>
<organism evidence="2 3">
    <name type="scientific">Nonomuraea helvata</name>
    <dbReference type="NCBI Taxonomy" id="37484"/>
    <lineage>
        <taxon>Bacteria</taxon>
        <taxon>Bacillati</taxon>
        <taxon>Actinomycetota</taxon>
        <taxon>Actinomycetes</taxon>
        <taxon>Streptosporangiales</taxon>
        <taxon>Streptosporangiaceae</taxon>
        <taxon>Nonomuraea</taxon>
    </lineage>
</organism>